<dbReference type="RefSeq" id="WP_413258316.1">
    <property type="nucleotide sequence ID" value="NZ_JBHFNS010000064.1"/>
</dbReference>
<reference evidence="2 3" key="1">
    <citation type="submission" date="2024-09" db="EMBL/GenBank/DDBJ databases">
        <title>Floridaenema gen nov. (Aerosakkonemataceae, Aerosakkonematales ord. nov., Cyanobacteria) from benthic tropical and subtropical fresh waters, with the description of four new species.</title>
        <authorList>
            <person name="Moretto J.A."/>
            <person name="Berthold D.E."/>
            <person name="Lefler F.W."/>
            <person name="Huang I.-S."/>
            <person name="Laughinghouse H. IV."/>
        </authorList>
    </citation>
    <scope>NUCLEOTIDE SEQUENCE [LARGE SCALE GENOMIC DNA]</scope>
    <source>
        <strain evidence="2 3">BLCC-F154</strain>
    </source>
</reference>
<dbReference type="SUPFAM" id="SSF53067">
    <property type="entry name" value="Actin-like ATPase domain"/>
    <property type="match status" value="1"/>
</dbReference>
<dbReference type="Gene3D" id="3.90.640.10">
    <property type="entry name" value="Actin, Chain A, domain 4"/>
    <property type="match status" value="1"/>
</dbReference>
<proteinExistence type="predicted"/>
<evidence type="ECO:0000313" key="2">
    <source>
        <dbReference type="EMBL" id="MFB2936821.1"/>
    </source>
</evidence>
<dbReference type="PANTHER" id="PTHR42749:SF1">
    <property type="entry name" value="CELL SHAPE-DETERMINING PROTEIN MREB"/>
    <property type="match status" value="1"/>
</dbReference>
<dbReference type="PANTHER" id="PTHR42749">
    <property type="entry name" value="CELL SHAPE-DETERMINING PROTEIN MREB"/>
    <property type="match status" value="1"/>
</dbReference>
<dbReference type="EMBL" id="JBHFNS010000064">
    <property type="protein sequence ID" value="MFB2936821.1"/>
    <property type="molecule type" value="Genomic_DNA"/>
</dbReference>
<organism evidence="2 3">
    <name type="scientific">Floridaenema fluviatile BLCC-F154</name>
    <dbReference type="NCBI Taxonomy" id="3153640"/>
    <lineage>
        <taxon>Bacteria</taxon>
        <taxon>Bacillati</taxon>
        <taxon>Cyanobacteriota</taxon>
        <taxon>Cyanophyceae</taxon>
        <taxon>Oscillatoriophycideae</taxon>
        <taxon>Aerosakkonematales</taxon>
        <taxon>Aerosakkonemataceae</taxon>
        <taxon>Floridanema</taxon>
        <taxon>Floridanema fluviatile</taxon>
    </lineage>
</organism>
<sequence>MQRQKKRSEKAKTEPQMLAENADNSPKEVKESISLTVAHQIERRLISRPTPSSLLSLRPLTPLPAAPTSVWYLGIDIGTTGLAATLLNKSSKQVYPISWSVAEQTDLSEDCHRLPITIAGKVLPKNFKTYLNVTLPYYSAETGKSQPVFKWSKPEENESLALRETRYQDTQEIELSEILSVIPVLLSYFKAPENRENLPIESKNNLVNCSFAEGLSKADFEKAIADLAGIIVSCPIGWSEAYRFNVREGILASGLVSNGEQICFMEEAIASLLTEIHFHENNSTTPENISESVTTKYNSENYPLRWQGETLVINSGANTTELALVDLPEKLLDLTYQDFTLRSFPYAGNHLDQDIVCQLLLNGESEIEKPLPGEPDLLTRQQLQMRLTSTEWGETLLSAASYLKVTLPQEDSFTFTIGEEEREIRKKDLEKRVTSRFVQSLNRELNTLLTQAGSSVEAINQIICTGKTTMIPGLTNWLRQKFPNAKVIQEAEIKSTIKPENRVATGLAILPLYVQLLDNSRQQYNDYFLLLELLRTFGETQLSVGKIINLLERKGINIRACQQRLFALLAGELPAGLVPAELNAGLLTEASWQNTDYQAIRAGKLFSEVENQSYCLNSDYAQHLRHYLTAVLARTYQKLEEPYTTYWLATVESQNS</sequence>
<evidence type="ECO:0008006" key="4">
    <source>
        <dbReference type="Google" id="ProtNLM"/>
    </source>
</evidence>
<dbReference type="Proteomes" id="UP001576776">
    <property type="component" value="Unassembled WGS sequence"/>
</dbReference>
<name>A0ABV4YDB2_9CYAN</name>
<protein>
    <recommendedName>
        <fullName evidence="4">Molecular chaperone</fullName>
    </recommendedName>
</protein>
<dbReference type="Gene3D" id="3.30.420.40">
    <property type="match status" value="2"/>
</dbReference>
<comment type="caution">
    <text evidence="2">The sequence shown here is derived from an EMBL/GenBank/DDBJ whole genome shotgun (WGS) entry which is preliminary data.</text>
</comment>
<dbReference type="InterPro" id="IPR043129">
    <property type="entry name" value="ATPase_NBD"/>
</dbReference>
<feature type="region of interest" description="Disordered" evidence="1">
    <location>
        <begin position="1"/>
        <end position="29"/>
    </location>
</feature>
<gene>
    <name evidence="2" type="ORF">ACE1B6_16350</name>
</gene>
<accession>A0ABV4YDB2</accession>
<evidence type="ECO:0000313" key="3">
    <source>
        <dbReference type="Proteomes" id="UP001576776"/>
    </source>
</evidence>
<evidence type="ECO:0000256" key="1">
    <source>
        <dbReference type="SAM" id="MobiDB-lite"/>
    </source>
</evidence>
<keyword evidence="3" id="KW-1185">Reference proteome</keyword>